<dbReference type="AlphaFoldDB" id="A0AAD5TFA3"/>
<keyword evidence="9" id="KW-1185">Reference proteome</keyword>
<comment type="subcellular location">
    <subcellularLocation>
        <location evidence="1">Mitochondrion</location>
    </subcellularLocation>
</comment>
<feature type="domain" description="Ribosomal protein/NADH dehydrogenase" evidence="7">
    <location>
        <begin position="54"/>
        <end position="127"/>
    </location>
</feature>
<evidence type="ECO:0000256" key="6">
    <source>
        <dbReference type="ARBA" id="ARBA00035188"/>
    </source>
</evidence>
<evidence type="ECO:0000256" key="1">
    <source>
        <dbReference type="ARBA" id="ARBA00004173"/>
    </source>
</evidence>
<keyword evidence="5" id="KW-0687">Ribonucleoprotein</keyword>
<dbReference type="PANTHER" id="PTHR21396:SF2">
    <property type="entry name" value="LARGE RIBOSOMAL SUBUNIT PROTEIN ML43"/>
    <property type="match status" value="1"/>
</dbReference>
<evidence type="ECO:0000259" key="7">
    <source>
        <dbReference type="SMART" id="SM00916"/>
    </source>
</evidence>
<evidence type="ECO:0000256" key="5">
    <source>
        <dbReference type="ARBA" id="ARBA00023274"/>
    </source>
</evidence>
<keyword evidence="3 8" id="KW-0689">Ribosomal protein</keyword>
<evidence type="ECO:0000313" key="8">
    <source>
        <dbReference type="EMBL" id="KAJ3174603.1"/>
    </source>
</evidence>
<dbReference type="SMART" id="SM00916">
    <property type="entry name" value="L51_S25_CI-B8"/>
    <property type="match status" value="1"/>
</dbReference>
<dbReference type="InterPro" id="IPR007741">
    <property type="entry name" value="Ribosomal_mL43/mS25/NADH_DH"/>
</dbReference>
<dbReference type="GO" id="GO:0003735">
    <property type="term" value="F:structural constituent of ribosome"/>
    <property type="evidence" value="ECO:0007669"/>
    <property type="project" value="InterPro"/>
</dbReference>
<dbReference type="Gene3D" id="3.40.30.10">
    <property type="entry name" value="Glutaredoxin"/>
    <property type="match status" value="1"/>
</dbReference>
<evidence type="ECO:0000313" key="9">
    <source>
        <dbReference type="Proteomes" id="UP001212152"/>
    </source>
</evidence>
<gene>
    <name evidence="8" type="primary">MRPL51</name>
    <name evidence="8" type="ORF">HDU87_007086</name>
</gene>
<comment type="similarity">
    <text evidence="2">Belongs to the mitochondrion-specific ribosomal protein mL43 family.</text>
</comment>
<evidence type="ECO:0000256" key="3">
    <source>
        <dbReference type="ARBA" id="ARBA00022980"/>
    </source>
</evidence>
<accession>A0AAD5TFA3</accession>
<dbReference type="PANTHER" id="PTHR21396">
    <property type="entry name" value="39S RIBOSOMAL PROTEIN L43"/>
    <property type="match status" value="1"/>
</dbReference>
<dbReference type="GO" id="GO:0032543">
    <property type="term" value="P:mitochondrial translation"/>
    <property type="evidence" value="ECO:0007669"/>
    <property type="project" value="InterPro"/>
</dbReference>
<proteinExistence type="inferred from homology"/>
<evidence type="ECO:0000256" key="2">
    <source>
        <dbReference type="ARBA" id="ARBA00006073"/>
    </source>
</evidence>
<keyword evidence="4" id="KW-0496">Mitochondrion</keyword>
<sequence>MSTPRQLIKQLQQAGLQNRILPAKDLTSRGHNGSATFVPAITKLNLRYSHPRIGAGGSSAGLVQFLTTRLPAIAAARPYVEICVQPRNGVPPTLTATYAGGKKVAIDVGKMTCGEVEKKVNFLCDSMDGEEKHIQRGKPVKVGGHKGAARVLPAWDPFTAPTTFKP</sequence>
<dbReference type="Proteomes" id="UP001212152">
    <property type="component" value="Unassembled WGS sequence"/>
</dbReference>
<dbReference type="InterPro" id="IPR036249">
    <property type="entry name" value="Thioredoxin-like_sf"/>
</dbReference>
<comment type="caution">
    <text evidence="8">The sequence shown here is derived from an EMBL/GenBank/DDBJ whole genome shotgun (WGS) entry which is preliminary data.</text>
</comment>
<dbReference type="GO" id="GO:0005762">
    <property type="term" value="C:mitochondrial large ribosomal subunit"/>
    <property type="evidence" value="ECO:0007669"/>
    <property type="project" value="TreeGrafter"/>
</dbReference>
<organism evidence="8 9">
    <name type="scientific">Geranomyces variabilis</name>
    <dbReference type="NCBI Taxonomy" id="109894"/>
    <lineage>
        <taxon>Eukaryota</taxon>
        <taxon>Fungi</taxon>
        <taxon>Fungi incertae sedis</taxon>
        <taxon>Chytridiomycota</taxon>
        <taxon>Chytridiomycota incertae sedis</taxon>
        <taxon>Chytridiomycetes</taxon>
        <taxon>Spizellomycetales</taxon>
        <taxon>Powellomycetaceae</taxon>
        <taxon>Geranomyces</taxon>
    </lineage>
</organism>
<dbReference type="SUPFAM" id="SSF52833">
    <property type="entry name" value="Thioredoxin-like"/>
    <property type="match status" value="1"/>
</dbReference>
<dbReference type="InterPro" id="IPR039927">
    <property type="entry name" value="Ribosomal_mL43"/>
</dbReference>
<dbReference type="EMBL" id="JADGJQ010000063">
    <property type="protein sequence ID" value="KAJ3174603.1"/>
    <property type="molecule type" value="Genomic_DNA"/>
</dbReference>
<evidence type="ECO:0000256" key="4">
    <source>
        <dbReference type="ARBA" id="ARBA00023128"/>
    </source>
</evidence>
<reference evidence="8" key="1">
    <citation type="submission" date="2020-05" db="EMBL/GenBank/DDBJ databases">
        <title>Phylogenomic resolution of chytrid fungi.</title>
        <authorList>
            <person name="Stajich J.E."/>
            <person name="Amses K."/>
            <person name="Simmons R."/>
            <person name="Seto K."/>
            <person name="Myers J."/>
            <person name="Bonds A."/>
            <person name="Quandt C.A."/>
            <person name="Barry K."/>
            <person name="Liu P."/>
            <person name="Grigoriev I."/>
            <person name="Longcore J.E."/>
            <person name="James T.Y."/>
        </authorList>
    </citation>
    <scope>NUCLEOTIDE SEQUENCE</scope>
    <source>
        <strain evidence="8">JEL0379</strain>
    </source>
</reference>
<protein>
    <recommendedName>
        <fullName evidence="6">Large ribosomal subunit protein mL43</fullName>
    </recommendedName>
</protein>
<dbReference type="Pfam" id="PF05047">
    <property type="entry name" value="L51_S25_CI-B8"/>
    <property type="match status" value="1"/>
</dbReference>
<name>A0AAD5TFA3_9FUNG</name>